<dbReference type="Proteomes" id="UP001498398">
    <property type="component" value="Unassembled WGS sequence"/>
</dbReference>
<reference evidence="3 4" key="1">
    <citation type="submission" date="2024-01" db="EMBL/GenBank/DDBJ databases">
        <title>A draft genome for the cacao thread blight pathogen Marasmiellus scandens.</title>
        <authorList>
            <person name="Baruah I.K."/>
            <person name="Leung J."/>
            <person name="Bukari Y."/>
            <person name="Amoako-Attah I."/>
            <person name="Meinhardt L.W."/>
            <person name="Bailey B.A."/>
            <person name="Cohen S.P."/>
        </authorList>
    </citation>
    <scope>NUCLEOTIDE SEQUENCE [LARGE SCALE GENOMIC DNA]</scope>
    <source>
        <strain evidence="3 4">GH-19</strain>
    </source>
</reference>
<feature type="domain" description="Ubiquitin-like" evidence="2">
    <location>
        <begin position="1"/>
        <end position="85"/>
    </location>
</feature>
<sequence length="426" mass="47816">MTIFITGLQGKSVPMCVRDNTTVTDILFDLRVRQLLPWSQAELLSSSYSIYRTGSFRRLKPHQTMRELGIQSLSHLSLRIHLLGGTPTSGSALNADGTLKDAEEIPFYHSAGDDSDSPMAGPSQMTGRGKRKIDKSRMQAILAAEQESDADPAPRKSVPRRRRQRKSHTAADFDDINDSDFSQNSGKNDDSTDSDPDFHITNEELAESLPTKTVPEGSQRPRPKKSSKQKSRRREPSVEEVTPHQRDTLNKRKHNMEDGADDSTSTLEMYIKATPRRKTSNPIYLFFEQVLLNAQGSPGAPGDKHYKCYHGKRKVLTVTKAMKSCVTGLTNHLKAHFPAMHRLWEILHRRSDPPTPEEKEIAAGHKALDTKAVNSYLAKLEKASQDIQQAFEQQAAKSAGPWDQAEFEKLLVEWIVACDQPFEEVE</sequence>
<dbReference type="InterPro" id="IPR000626">
    <property type="entry name" value="Ubiquitin-like_dom"/>
</dbReference>
<proteinExistence type="predicted"/>
<dbReference type="InterPro" id="IPR029071">
    <property type="entry name" value="Ubiquitin-like_domsf"/>
</dbReference>
<feature type="compositionally biased region" description="Basic residues" evidence="1">
    <location>
        <begin position="157"/>
        <end position="168"/>
    </location>
</feature>
<accession>A0ABR1IIH0</accession>
<protein>
    <recommendedName>
        <fullName evidence="2">Ubiquitin-like domain-containing protein</fullName>
    </recommendedName>
</protein>
<evidence type="ECO:0000256" key="1">
    <source>
        <dbReference type="SAM" id="MobiDB-lite"/>
    </source>
</evidence>
<evidence type="ECO:0000313" key="4">
    <source>
        <dbReference type="Proteomes" id="UP001498398"/>
    </source>
</evidence>
<feature type="region of interest" description="Disordered" evidence="1">
    <location>
        <begin position="108"/>
        <end position="263"/>
    </location>
</feature>
<feature type="compositionally biased region" description="Basic residues" evidence="1">
    <location>
        <begin position="221"/>
        <end position="233"/>
    </location>
</feature>
<name>A0ABR1IIH0_9AGAR</name>
<feature type="compositionally biased region" description="Basic and acidic residues" evidence="1">
    <location>
        <begin position="234"/>
        <end position="250"/>
    </location>
</feature>
<evidence type="ECO:0000259" key="2">
    <source>
        <dbReference type="PROSITE" id="PS50053"/>
    </source>
</evidence>
<dbReference type="EMBL" id="JBANRG010000151">
    <property type="protein sequence ID" value="KAK7433563.1"/>
    <property type="molecule type" value="Genomic_DNA"/>
</dbReference>
<gene>
    <name evidence="3" type="ORF">VKT23_020717</name>
</gene>
<organism evidence="3 4">
    <name type="scientific">Marasmiellus scandens</name>
    <dbReference type="NCBI Taxonomy" id="2682957"/>
    <lineage>
        <taxon>Eukaryota</taxon>
        <taxon>Fungi</taxon>
        <taxon>Dikarya</taxon>
        <taxon>Basidiomycota</taxon>
        <taxon>Agaricomycotina</taxon>
        <taxon>Agaricomycetes</taxon>
        <taxon>Agaricomycetidae</taxon>
        <taxon>Agaricales</taxon>
        <taxon>Marasmiineae</taxon>
        <taxon>Omphalotaceae</taxon>
        <taxon>Marasmiellus</taxon>
    </lineage>
</organism>
<dbReference type="CDD" id="cd17039">
    <property type="entry name" value="Ubl_ubiquitin_like"/>
    <property type="match status" value="1"/>
</dbReference>
<dbReference type="PROSITE" id="PS50053">
    <property type="entry name" value="UBIQUITIN_2"/>
    <property type="match status" value="1"/>
</dbReference>
<comment type="caution">
    <text evidence="3">The sequence shown here is derived from an EMBL/GenBank/DDBJ whole genome shotgun (WGS) entry which is preliminary data.</text>
</comment>
<keyword evidence="4" id="KW-1185">Reference proteome</keyword>
<evidence type="ECO:0000313" key="3">
    <source>
        <dbReference type="EMBL" id="KAK7433563.1"/>
    </source>
</evidence>
<dbReference type="SUPFAM" id="SSF54236">
    <property type="entry name" value="Ubiquitin-like"/>
    <property type="match status" value="1"/>
</dbReference>